<dbReference type="InterPro" id="IPR032710">
    <property type="entry name" value="NTF2-like_dom_sf"/>
</dbReference>
<gene>
    <name evidence="1" type="ORF">ACFOGJ_11850</name>
</gene>
<accession>A0ABV7L013</accession>
<dbReference type="Proteomes" id="UP001595528">
    <property type="component" value="Unassembled WGS sequence"/>
</dbReference>
<protein>
    <recommendedName>
        <fullName evidence="3">SnoaL-like domain-containing protein</fullName>
    </recommendedName>
</protein>
<comment type="caution">
    <text evidence="1">The sequence shown here is derived from an EMBL/GenBank/DDBJ whole genome shotgun (WGS) entry which is preliminary data.</text>
</comment>
<dbReference type="SUPFAM" id="SSF54427">
    <property type="entry name" value="NTF2-like"/>
    <property type="match status" value="1"/>
</dbReference>
<reference evidence="2" key="1">
    <citation type="journal article" date="2019" name="Int. J. Syst. Evol. Microbiol.">
        <title>The Global Catalogue of Microorganisms (GCM) 10K type strain sequencing project: providing services to taxonomists for standard genome sequencing and annotation.</title>
        <authorList>
            <consortium name="The Broad Institute Genomics Platform"/>
            <consortium name="The Broad Institute Genome Sequencing Center for Infectious Disease"/>
            <person name="Wu L."/>
            <person name="Ma J."/>
        </authorList>
    </citation>
    <scope>NUCLEOTIDE SEQUENCE [LARGE SCALE GENOMIC DNA]</scope>
    <source>
        <strain evidence="2">KCTC 42964</strain>
    </source>
</reference>
<dbReference type="RefSeq" id="WP_379900549.1">
    <property type="nucleotide sequence ID" value="NZ_JBHRTR010000026.1"/>
</dbReference>
<evidence type="ECO:0000313" key="2">
    <source>
        <dbReference type="Proteomes" id="UP001595528"/>
    </source>
</evidence>
<dbReference type="Gene3D" id="3.10.450.50">
    <property type="match status" value="1"/>
</dbReference>
<evidence type="ECO:0000313" key="1">
    <source>
        <dbReference type="EMBL" id="MFC3227930.1"/>
    </source>
</evidence>
<keyword evidence="2" id="KW-1185">Reference proteome</keyword>
<sequence>MAETITSDEAARLRSRPVPHIASRDGLGAGGQLVWDFLTLFADRRYAEANAYLAPGCRMLFPGGREMTDCEEVPVLAAATYRWVKKVFERFDELPAVGKAGGDGSIVYCYGTLYGEWNDGSTFEGVRYIDRFEIADGRITDQKVWNDLCLAMQACAGR</sequence>
<proteinExistence type="predicted"/>
<evidence type="ECO:0008006" key="3">
    <source>
        <dbReference type="Google" id="ProtNLM"/>
    </source>
</evidence>
<dbReference type="EMBL" id="JBHRTR010000026">
    <property type="protein sequence ID" value="MFC3227930.1"/>
    <property type="molecule type" value="Genomic_DNA"/>
</dbReference>
<name>A0ABV7L013_9PROT</name>
<organism evidence="1 2">
    <name type="scientific">Marinibaculum pumilum</name>
    <dbReference type="NCBI Taxonomy" id="1766165"/>
    <lineage>
        <taxon>Bacteria</taxon>
        <taxon>Pseudomonadati</taxon>
        <taxon>Pseudomonadota</taxon>
        <taxon>Alphaproteobacteria</taxon>
        <taxon>Rhodospirillales</taxon>
        <taxon>Rhodospirillaceae</taxon>
        <taxon>Marinibaculum</taxon>
    </lineage>
</organism>